<accession>A0ABV4NNT3</accession>
<dbReference type="InterPro" id="IPR029062">
    <property type="entry name" value="Class_I_gatase-like"/>
</dbReference>
<evidence type="ECO:0000256" key="1">
    <source>
        <dbReference type="ARBA" id="ARBA00023015"/>
    </source>
</evidence>
<dbReference type="InterPro" id="IPR018060">
    <property type="entry name" value="HTH_AraC"/>
</dbReference>
<organism evidence="4 5">
    <name type="scientific">Microbulbifer echini</name>
    <dbReference type="NCBI Taxonomy" id="1529067"/>
    <lineage>
        <taxon>Bacteria</taxon>
        <taxon>Pseudomonadati</taxon>
        <taxon>Pseudomonadota</taxon>
        <taxon>Gammaproteobacteria</taxon>
        <taxon>Cellvibrionales</taxon>
        <taxon>Microbulbiferaceae</taxon>
        <taxon>Microbulbifer</taxon>
    </lineage>
</organism>
<evidence type="ECO:0000256" key="2">
    <source>
        <dbReference type="ARBA" id="ARBA00023163"/>
    </source>
</evidence>
<dbReference type="InterPro" id="IPR052158">
    <property type="entry name" value="INH-QAR"/>
</dbReference>
<keyword evidence="2" id="KW-0804">Transcription</keyword>
<reference evidence="4 5" key="1">
    <citation type="submission" date="2024-08" db="EMBL/GenBank/DDBJ databases">
        <authorList>
            <person name="Ishaq N."/>
        </authorList>
    </citation>
    <scope>NUCLEOTIDE SEQUENCE [LARGE SCALE GENOMIC DNA]</scope>
    <source>
        <strain evidence="4 5">JCM 30400</strain>
    </source>
</reference>
<dbReference type="Gene3D" id="3.40.50.880">
    <property type="match status" value="1"/>
</dbReference>
<evidence type="ECO:0000313" key="4">
    <source>
        <dbReference type="EMBL" id="MFA0790985.1"/>
    </source>
</evidence>
<dbReference type="PANTHER" id="PTHR43130:SF3">
    <property type="entry name" value="HTH-TYPE TRANSCRIPTIONAL REGULATOR RV1931C"/>
    <property type="match status" value="1"/>
</dbReference>
<gene>
    <name evidence="4" type="ORF">ACCI51_10555</name>
</gene>
<dbReference type="Gene3D" id="1.10.10.60">
    <property type="entry name" value="Homeodomain-like"/>
    <property type="match status" value="2"/>
</dbReference>
<dbReference type="PROSITE" id="PS01124">
    <property type="entry name" value="HTH_ARAC_FAMILY_2"/>
    <property type="match status" value="1"/>
</dbReference>
<evidence type="ECO:0000259" key="3">
    <source>
        <dbReference type="PROSITE" id="PS01124"/>
    </source>
</evidence>
<comment type="caution">
    <text evidence="4">The sequence shown here is derived from an EMBL/GenBank/DDBJ whole genome shotgun (WGS) entry which is preliminary data.</text>
</comment>
<feature type="domain" description="HTH araC/xylS-type" evidence="3">
    <location>
        <begin position="216"/>
        <end position="314"/>
    </location>
</feature>
<sequence length="316" mass="35523">MMTQKIGFFIADGFQALDLFGPLDAFMEANSFVSEAYSCSLLGLTVGQVNTVYGQSLSIDTDIYHSPQVDYLVICGGTGMRKLALDAKQLNALRGIAEGASKVLSICTGAFVLAKIFPDQHHRVTTHWRYCQQLSRQAANYQVEKNPLFIESDFVWSSAGVLSGVDLALEIIRRDYGNTIAASVAKELVVYLQRRGGQSQYSDLLQVQSSDSMRLNPLLEWLVENYQKSITVTDMADKTSLSERQLTRLFKRHLNSTPSHYLNQLRLNRARDLITCKSLRLERVALLVGFTSYDSFRRAFHNQFGVSPSYFSRNCP</sequence>
<name>A0ABV4NNT3_9GAMM</name>
<keyword evidence="1" id="KW-0805">Transcription regulation</keyword>
<keyword evidence="5" id="KW-1185">Reference proteome</keyword>
<dbReference type="Proteomes" id="UP001569414">
    <property type="component" value="Unassembled WGS sequence"/>
</dbReference>
<evidence type="ECO:0000313" key="5">
    <source>
        <dbReference type="Proteomes" id="UP001569414"/>
    </source>
</evidence>
<dbReference type="SMART" id="SM00342">
    <property type="entry name" value="HTH_ARAC"/>
    <property type="match status" value="1"/>
</dbReference>
<dbReference type="Pfam" id="PF01965">
    <property type="entry name" value="DJ-1_PfpI"/>
    <property type="match status" value="1"/>
</dbReference>
<dbReference type="RefSeq" id="WP_371843525.1">
    <property type="nucleotide sequence ID" value="NZ_JBGMEL010000009.1"/>
</dbReference>
<proteinExistence type="predicted"/>
<dbReference type="EMBL" id="JBGMEL010000009">
    <property type="protein sequence ID" value="MFA0790985.1"/>
    <property type="molecule type" value="Genomic_DNA"/>
</dbReference>
<protein>
    <submittedName>
        <fullName evidence="4">GlxA family transcriptional regulator</fullName>
    </submittedName>
</protein>
<dbReference type="CDD" id="cd03137">
    <property type="entry name" value="GATase1_AraC_1"/>
    <property type="match status" value="1"/>
</dbReference>
<dbReference type="InterPro" id="IPR009057">
    <property type="entry name" value="Homeodomain-like_sf"/>
</dbReference>
<dbReference type="PANTHER" id="PTHR43130">
    <property type="entry name" value="ARAC-FAMILY TRANSCRIPTIONAL REGULATOR"/>
    <property type="match status" value="1"/>
</dbReference>
<dbReference type="InterPro" id="IPR002818">
    <property type="entry name" value="DJ-1/PfpI"/>
</dbReference>
<dbReference type="SUPFAM" id="SSF52317">
    <property type="entry name" value="Class I glutamine amidotransferase-like"/>
    <property type="match status" value="1"/>
</dbReference>
<dbReference type="SUPFAM" id="SSF46689">
    <property type="entry name" value="Homeodomain-like"/>
    <property type="match status" value="2"/>
</dbReference>
<dbReference type="Pfam" id="PF12833">
    <property type="entry name" value="HTH_18"/>
    <property type="match status" value="1"/>
</dbReference>